<accession>A0ABT5H596</accession>
<dbReference type="PROSITE" id="PS51257">
    <property type="entry name" value="PROKAR_LIPOPROTEIN"/>
    <property type="match status" value="1"/>
</dbReference>
<feature type="domain" description="BT-3987-like N-terminal" evidence="1">
    <location>
        <begin position="184"/>
        <end position="281"/>
    </location>
</feature>
<dbReference type="Gene3D" id="2.60.40.1740">
    <property type="entry name" value="hypothetical protein (bacova_03559)"/>
    <property type="match status" value="2"/>
</dbReference>
<comment type="caution">
    <text evidence="2">The sequence shown here is derived from an EMBL/GenBank/DDBJ whole genome shotgun (WGS) entry which is preliminary data.</text>
</comment>
<dbReference type="RefSeq" id="WP_272719787.1">
    <property type="nucleotide sequence ID" value="NZ_JAQPYS010000032.1"/>
</dbReference>
<dbReference type="InterPro" id="IPR013728">
    <property type="entry name" value="BT_3987-like_N"/>
</dbReference>
<protein>
    <submittedName>
        <fullName evidence="2">DUF1735 domain-containing protein</fullName>
    </submittedName>
</protein>
<name>A0ABT5H596_9BACE</name>
<reference evidence="2 3" key="1">
    <citation type="submission" date="2023-01" db="EMBL/GenBank/DDBJ databases">
        <title>Exploring GABA producing Bacteroides strains toward improving mental health.</title>
        <authorList>
            <person name="Yousuf B."/>
            <person name="Bouhlel N.E."/>
            <person name="Mottawea W."/>
            <person name="Hammami R."/>
        </authorList>
    </citation>
    <scope>NUCLEOTIDE SEQUENCE [LARGE SCALE GENOMIC DNA]</scope>
    <source>
        <strain evidence="2 3">UO.H1054</strain>
    </source>
</reference>
<evidence type="ECO:0000313" key="2">
    <source>
        <dbReference type="EMBL" id="MDC7135622.1"/>
    </source>
</evidence>
<dbReference type="SUPFAM" id="SSF49785">
    <property type="entry name" value="Galactose-binding domain-like"/>
    <property type="match status" value="1"/>
</dbReference>
<evidence type="ECO:0000313" key="3">
    <source>
        <dbReference type="Proteomes" id="UP001215398"/>
    </source>
</evidence>
<dbReference type="Gene3D" id="2.60.120.260">
    <property type="entry name" value="Galactose-binding domain-like"/>
    <property type="match status" value="1"/>
</dbReference>
<gene>
    <name evidence="2" type="ORF">PQG98_04580</name>
</gene>
<keyword evidence="3" id="KW-1185">Reference proteome</keyword>
<dbReference type="Pfam" id="PF08522">
    <property type="entry name" value="BT_3987-like_N"/>
    <property type="match status" value="2"/>
</dbReference>
<dbReference type="EMBL" id="JAQPYS010000032">
    <property type="protein sequence ID" value="MDC7135622.1"/>
    <property type="molecule type" value="Genomic_DNA"/>
</dbReference>
<feature type="domain" description="BT-3987-like N-terminal" evidence="1">
    <location>
        <begin position="31"/>
        <end position="150"/>
    </location>
</feature>
<dbReference type="InterPro" id="IPR008979">
    <property type="entry name" value="Galactose-bd-like_sf"/>
</dbReference>
<proteinExistence type="predicted"/>
<dbReference type="Proteomes" id="UP001215398">
    <property type="component" value="Unassembled WGS sequence"/>
</dbReference>
<evidence type="ECO:0000259" key="1">
    <source>
        <dbReference type="Pfam" id="PF08522"/>
    </source>
</evidence>
<sequence>MKKYIKYLFLCLFAFLIACEDNREQYWDDYSTILYFRNSGEIECPLYKPEETTPYAIAIVKAGTNQEISTSVDLSLMNENMLAEYNNIYGTHYKVLPTNCYDFETGRINFNSTDMYKKLDMTFYTDPVNALQTGNEETEYVVPLFLSNSADSINAEKQYMFIKPTVVTPVVSFEKNGYIMNSFSETGDAQMELKLPLAFSIENKWDFDCYTEVDETLLETYNQEMGVNYLMLPDVSYTIANEGVVKMSPEDDNNLHVTVKREGLSFGNYALPLLLTRTSSESIEIDLAKNSCLLGVSYVPDASNLQQVQLTESMISYHPNSICEGSVADLIDGNPDNYYHSDYSVGVPLPHWLQFALPKECSAFRFEYITRDKGAHVVPSTISLHGSEDGNNFIKLMTIDTGLPSDVGQTYTSPVLVTGKSIKHIRFSVDNSPSGSFALAEFRLWTL</sequence>
<organism evidence="2 3">
    <name type="scientific">Bacteroides zhangwenhongii</name>
    <dbReference type="NCBI Taxonomy" id="2650157"/>
    <lineage>
        <taxon>Bacteria</taxon>
        <taxon>Pseudomonadati</taxon>
        <taxon>Bacteroidota</taxon>
        <taxon>Bacteroidia</taxon>
        <taxon>Bacteroidales</taxon>
        <taxon>Bacteroidaceae</taxon>
        <taxon>Bacteroides</taxon>
    </lineage>
</organism>